<accession>A0AA38LSN6</accession>
<keyword evidence="5" id="KW-0378">Hydrolase</keyword>
<dbReference type="RefSeq" id="XP_052945729.1">
    <property type="nucleotide sequence ID" value="XM_053093028.1"/>
</dbReference>
<dbReference type="Pfam" id="PF01822">
    <property type="entry name" value="WSC"/>
    <property type="match status" value="2"/>
</dbReference>
<dbReference type="SMART" id="SM00321">
    <property type="entry name" value="WSC"/>
    <property type="match status" value="2"/>
</dbReference>
<dbReference type="PROSITE" id="PS51212">
    <property type="entry name" value="WSC"/>
    <property type="match status" value="2"/>
</dbReference>
<feature type="domain" description="WSC" evidence="4">
    <location>
        <begin position="77"/>
        <end position="171"/>
    </location>
</feature>
<keyword evidence="6" id="KW-1185">Reference proteome</keyword>
<keyword evidence="1" id="KW-0677">Repeat</keyword>
<feature type="region of interest" description="Disordered" evidence="2">
    <location>
        <begin position="191"/>
        <end position="212"/>
    </location>
</feature>
<dbReference type="Proteomes" id="UP001164286">
    <property type="component" value="Unassembled WGS sequence"/>
</dbReference>
<dbReference type="PANTHER" id="PTHR45964">
    <property type="entry name" value="WSCD FAMILY MEMBER CG9164"/>
    <property type="match status" value="1"/>
</dbReference>
<evidence type="ECO:0000313" key="6">
    <source>
        <dbReference type="Proteomes" id="UP001164286"/>
    </source>
</evidence>
<organism evidence="5 6">
    <name type="scientific">Dioszegia hungarica</name>
    <dbReference type="NCBI Taxonomy" id="4972"/>
    <lineage>
        <taxon>Eukaryota</taxon>
        <taxon>Fungi</taxon>
        <taxon>Dikarya</taxon>
        <taxon>Basidiomycota</taxon>
        <taxon>Agaricomycotina</taxon>
        <taxon>Tremellomycetes</taxon>
        <taxon>Tremellales</taxon>
        <taxon>Bulleribasidiaceae</taxon>
        <taxon>Dioszegia</taxon>
    </lineage>
</organism>
<dbReference type="AlphaFoldDB" id="A0AA38LSN6"/>
<evidence type="ECO:0000259" key="4">
    <source>
        <dbReference type="PROSITE" id="PS51212"/>
    </source>
</evidence>
<feature type="domain" description="WSC" evidence="4">
    <location>
        <begin position="222"/>
        <end position="313"/>
    </location>
</feature>
<dbReference type="GeneID" id="77732233"/>
<feature type="compositionally biased region" description="Polar residues" evidence="2">
    <location>
        <begin position="352"/>
        <end position="361"/>
    </location>
</feature>
<keyword evidence="3" id="KW-0732">Signal</keyword>
<feature type="chain" id="PRO_5041440357" evidence="3">
    <location>
        <begin position="21"/>
        <end position="785"/>
    </location>
</feature>
<feature type="compositionally biased region" description="Low complexity" evidence="2">
    <location>
        <begin position="363"/>
        <end position="374"/>
    </location>
</feature>
<comment type="caution">
    <text evidence="5">The sequence shown here is derived from an EMBL/GenBank/DDBJ whole genome shotgun (WGS) entry which is preliminary data.</text>
</comment>
<evidence type="ECO:0000256" key="1">
    <source>
        <dbReference type="ARBA" id="ARBA00022737"/>
    </source>
</evidence>
<dbReference type="InterPro" id="IPR051589">
    <property type="entry name" value="Sialate-O-sulfotransferase"/>
</dbReference>
<dbReference type="GO" id="GO:0051118">
    <property type="term" value="F:glucan endo-1,3-alpha-glucosidase activity"/>
    <property type="evidence" value="ECO:0007669"/>
    <property type="project" value="InterPro"/>
</dbReference>
<evidence type="ECO:0000313" key="5">
    <source>
        <dbReference type="EMBL" id="KAI9635952.1"/>
    </source>
</evidence>
<evidence type="ECO:0000256" key="2">
    <source>
        <dbReference type="SAM" id="MobiDB-lite"/>
    </source>
</evidence>
<dbReference type="PANTHER" id="PTHR45964:SF5">
    <property type="entry name" value="WSCD FAMILY MEMBER CG9164"/>
    <property type="match status" value="1"/>
</dbReference>
<name>A0AA38LSN6_9TREE</name>
<gene>
    <name evidence="5" type="ORF">MKK02DRAFT_44651</name>
</gene>
<feature type="region of interest" description="Disordered" evidence="2">
    <location>
        <begin position="352"/>
        <end position="375"/>
    </location>
</feature>
<reference evidence="5" key="1">
    <citation type="journal article" date="2022" name="G3 (Bethesda)">
        <title>High quality genome of the basidiomycete yeast Dioszegia hungarica PDD-24b-2 isolated from cloud water.</title>
        <authorList>
            <person name="Jarrige D."/>
            <person name="Haridas S."/>
            <person name="Bleykasten-Grosshans C."/>
            <person name="Joly M."/>
            <person name="Nadalig T."/>
            <person name="Sancelme M."/>
            <person name="Vuilleumier S."/>
            <person name="Grigoriev I.V."/>
            <person name="Amato P."/>
            <person name="Bringel F."/>
        </authorList>
    </citation>
    <scope>NUCLEOTIDE SEQUENCE</scope>
    <source>
        <strain evidence="5">PDD-24b-2</strain>
    </source>
</reference>
<dbReference type="Pfam" id="PF03659">
    <property type="entry name" value="Glyco_hydro_71"/>
    <property type="match status" value="1"/>
</dbReference>
<dbReference type="Gene3D" id="3.20.20.80">
    <property type="entry name" value="Glycosidases"/>
    <property type="match status" value="1"/>
</dbReference>
<dbReference type="CDD" id="cd11577">
    <property type="entry name" value="GH71"/>
    <property type="match status" value="1"/>
</dbReference>
<sequence>MAPVAPFLLSLLAVAGVAEAGPLQPGRHMAPAVYNKGLAGHARREFHKLMARYYGDSQGMTKPPPLIERRANNMPADWTSMGCMNESWNQRLLEGSSFSSNKMTPTLCMTQCQKRGFQYAGTQYVDECYCGNTFVGSGGQSQPDAACSMACKGDASEKCGAAWFLNVYKYTASVSANCTTPSLPAASVSGTATTASPIPSPTSTLPAQNSTVPVHNSTDSSEWYAHGCAVDANPRILNEFSNTAMANMTVDSCLNLCEEKGFSFAGVEYGEQCYCGSKLPASIKYADICQLPCKGNAKETCGGFWAMEVFELMKAGADCPVQVPAVTNIGNNNIVIPAPTATVSPAQTTPLNPAKTTTSSIVAPAPTAQPPSASGDRQVWAHHMVGNTYPYTQANWLVDIRAASAQAIDGFALNLGHESWQVDRATDAYAAAQNSGTGFKLFLSLDVTSLGCWSGGDASNLVSIVQRFANHPNQAKHNGKVLVSTFAGSDCNFGTGSGSGAWQSMFVDALKNQGTNIFFVPSIFSDISTFSGNSWMDGELNWNSAWPMGNNQISTDTDNRYMNALGSKEYMAAVSPFFFTHFGADLWNKNWLYRADDWMYCARWEQLIGMRDRVKQVEILTWNDYGESSYIGPIQGALPGYSGKWVDGFDHQGLAPLTQYYSTAYKTGQYPAITKDTLVLWSRPHAHDANANDYIGKPTGWDWTTDYVWAVALTTSDAVVTLTSGSNTQTFNVKAGLNKLKIANSPGGMSGKITRNGGDVASASINGQYTTSPSSYNYNYYVGSS</sequence>
<dbReference type="EMBL" id="JAKWFO010000005">
    <property type="protein sequence ID" value="KAI9635952.1"/>
    <property type="molecule type" value="Genomic_DNA"/>
</dbReference>
<evidence type="ECO:0000256" key="3">
    <source>
        <dbReference type="SAM" id="SignalP"/>
    </source>
</evidence>
<protein>
    <submittedName>
        <fullName evidence="5">Glycosyl hydrolase family 71-domain-containing protein</fullName>
    </submittedName>
</protein>
<proteinExistence type="predicted"/>
<feature type="signal peptide" evidence="3">
    <location>
        <begin position="1"/>
        <end position="20"/>
    </location>
</feature>
<feature type="compositionally biased region" description="Low complexity" evidence="2">
    <location>
        <begin position="191"/>
        <end position="207"/>
    </location>
</feature>
<dbReference type="InterPro" id="IPR002889">
    <property type="entry name" value="WSC_carb-bd"/>
</dbReference>
<dbReference type="InterPro" id="IPR005197">
    <property type="entry name" value="Glyco_hydro_71"/>
</dbReference>